<dbReference type="EMBL" id="JAACNO010000931">
    <property type="protein sequence ID" value="KAF4143986.1"/>
    <property type="molecule type" value="Genomic_DNA"/>
</dbReference>
<dbReference type="InterPro" id="IPR008906">
    <property type="entry name" value="HATC_C_dom"/>
</dbReference>
<dbReference type="Pfam" id="PF05699">
    <property type="entry name" value="Dimer_Tnp_hAT"/>
    <property type="match status" value="1"/>
</dbReference>
<feature type="compositionally biased region" description="Low complexity" evidence="1">
    <location>
        <begin position="198"/>
        <end position="209"/>
    </location>
</feature>
<dbReference type="AlphaFoldDB" id="A0A8S9USK3"/>
<dbReference type="Proteomes" id="UP000704712">
    <property type="component" value="Unassembled WGS sequence"/>
</dbReference>
<proteinExistence type="predicted"/>
<evidence type="ECO:0000313" key="4">
    <source>
        <dbReference type="Proteomes" id="UP000704712"/>
    </source>
</evidence>
<protein>
    <submittedName>
        <fullName evidence="3">HAT family C-terminal dimerization region</fullName>
    </submittedName>
</protein>
<dbReference type="InterPro" id="IPR012337">
    <property type="entry name" value="RNaseH-like_sf"/>
</dbReference>
<dbReference type="SUPFAM" id="SSF53098">
    <property type="entry name" value="Ribonuclease H-like"/>
    <property type="match status" value="1"/>
</dbReference>
<reference evidence="3" key="1">
    <citation type="submission" date="2020-03" db="EMBL/GenBank/DDBJ databases">
        <title>Hybrid Assembly of Korean Phytophthora infestans isolates.</title>
        <authorList>
            <person name="Prokchorchik M."/>
            <person name="Lee Y."/>
            <person name="Seo J."/>
            <person name="Cho J.-H."/>
            <person name="Park Y.-E."/>
            <person name="Jang D.-C."/>
            <person name="Im J.-S."/>
            <person name="Choi J.-G."/>
            <person name="Park H.-J."/>
            <person name="Lee G.-B."/>
            <person name="Lee Y.-G."/>
            <person name="Hong S.-Y."/>
            <person name="Cho K."/>
            <person name="Sohn K.H."/>
        </authorList>
    </citation>
    <scope>NUCLEOTIDE SEQUENCE</scope>
    <source>
        <strain evidence="3">KR_2_A2</strain>
    </source>
</reference>
<feature type="domain" description="HAT C-terminal dimerisation" evidence="2">
    <location>
        <begin position="61"/>
        <end position="129"/>
    </location>
</feature>
<accession>A0A8S9USK3</accession>
<feature type="region of interest" description="Disordered" evidence="1">
    <location>
        <begin position="184"/>
        <end position="216"/>
    </location>
</feature>
<sequence>MPRRPHCLSSEVRVTAPKGAHKQYPNVFMLDEKGLAPLRDEIGRFVILKESWSLQELEEQTRYAPISWWGTHIKMFPTLTKIAHRVFAISTSSAAAERSWSTHNCIHSKQRNRLSLETVLMLVFIYLNMGDKGPSASMTFTTPWLNNTEVEAFEDVLGVGDLVEDEAAVTEELELDLERVVDDRHYPRAGRSDDADSDTSSTAPSVSSTNELQLMR</sequence>
<feature type="compositionally biased region" description="Basic and acidic residues" evidence="1">
    <location>
        <begin position="184"/>
        <end position="194"/>
    </location>
</feature>
<dbReference type="GO" id="GO:0046983">
    <property type="term" value="F:protein dimerization activity"/>
    <property type="evidence" value="ECO:0007669"/>
    <property type="project" value="InterPro"/>
</dbReference>
<evidence type="ECO:0000256" key="1">
    <source>
        <dbReference type="SAM" id="MobiDB-lite"/>
    </source>
</evidence>
<gene>
    <name evidence="3" type="ORF">GN958_ATG06841</name>
</gene>
<evidence type="ECO:0000313" key="3">
    <source>
        <dbReference type="EMBL" id="KAF4143986.1"/>
    </source>
</evidence>
<name>A0A8S9USK3_PHYIN</name>
<evidence type="ECO:0000259" key="2">
    <source>
        <dbReference type="Pfam" id="PF05699"/>
    </source>
</evidence>
<organism evidence="3 4">
    <name type="scientific">Phytophthora infestans</name>
    <name type="common">Potato late blight agent</name>
    <name type="synonym">Botrytis infestans</name>
    <dbReference type="NCBI Taxonomy" id="4787"/>
    <lineage>
        <taxon>Eukaryota</taxon>
        <taxon>Sar</taxon>
        <taxon>Stramenopiles</taxon>
        <taxon>Oomycota</taxon>
        <taxon>Peronosporomycetes</taxon>
        <taxon>Peronosporales</taxon>
        <taxon>Peronosporaceae</taxon>
        <taxon>Phytophthora</taxon>
    </lineage>
</organism>
<comment type="caution">
    <text evidence="3">The sequence shown here is derived from an EMBL/GenBank/DDBJ whole genome shotgun (WGS) entry which is preliminary data.</text>
</comment>